<feature type="compositionally biased region" description="Pro residues" evidence="1">
    <location>
        <begin position="11"/>
        <end position="21"/>
    </location>
</feature>
<evidence type="ECO:0000256" key="1">
    <source>
        <dbReference type="SAM" id="MobiDB-lite"/>
    </source>
</evidence>
<proteinExistence type="predicted"/>
<feature type="region of interest" description="Disordered" evidence="1">
    <location>
        <begin position="1"/>
        <end position="29"/>
    </location>
</feature>
<gene>
    <name evidence="2" type="ORF">GCM10012282_43490</name>
</gene>
<comment type="caution">
    <text evidence="2">The sequence shown here is derived from an EMBL/GenBank/DDBJ whole genome shotgun (WGS) entry which is preliminary data.</text>
</comment>
<evidence type="ECO:0000313" key="3">
    <source>
        <dbReference type="Proteomes" id="UP000625682"/>
    </source>
</evidence>
<dbReference type="Proteomes" id="UP000625682">
    <property type="component" value="Unassembled WGS sequence"/>
</dbReference>
<protein>
    <submittedName>
        <fullName evidence="2">Uncharacterized protein</fullName>
    </submittedName>
</protein>
<evidence type="ECO:0000313" key="2">
    <source>
        <dbReference type="EMBL" id="GGJ42080.1"/>
    </source>
</evidence>
<accession>A0A917L349</accession>
<reference evidence="2" key="2">
    <citation type="submission" date="2020-09" db="EMBL/GenBank/DDBJ databases">
        <authorList>
            <person name="Sun Q."/>
            <person name="Zhou Y."/>
        </authorList>
    </citation>
    <scope>NUCLEOTIDE SEQUENCE</scope>
    <source>
        <strain evidence="2">CGMCC 4.7272</strain>
    </source>
</reference>
<organism evidence="2 3">
    <name type="scientific">Streptomyces lacrimifluminis</name>
    <dbReference type="NCBI Taxonomy" id="1500077"/>
    <lineage>
        <taxon>Bacteria</taxon>
        <taxon>Bacillati</taxon>
        <taxon>Actinomycetota</taxon>
        <taxon>Actinomycetes</taxon>
        <taxon>Kitasatosporales</taxon>
        <taxon>Streptomycetaceae</taxon>
        <taxon>Streptomyces</taxon>
    </lineage>
</organism>
<dbReference type="EMBL" id="BMMU01000014">
    <property type="protein sequence ID" value="GGJ42080.1"/>
    <property type="molecule type" value="Genomic_DNA"/>
</dbReference>
<name>A0A917L349_9ACTN</name>
<reference evidence="2" key="1">
    <citation type="journal article" date="2014" name="Int. J. Syst. Evol. Microbiol.">
        <title>Complete genome sequence of Corynebacterium casei LMG S-19264T (=DSM 44701T), isolated from a smear-ripened cheese.</title>
        <authorList>
            <consortium name="US DOE Joint Genome Institute (JGI-PGF)"/>
            <person name="Walter F."/>
            <person name="Albersmeier A."/>
            <person name="Kalinowski J."/>
            <person name="Ruckert C."/>
        </authorList>
    </citation>
    <scope>NUCLEOTIDE SEQUENCE</scope>
    <source>
        <strain evidence="2">CGMCC 4.7272</strain>
    </source>
</reference>
<keyword evidence="3" id="KW-1185">Reference proteome</keyword>
<dbReference type="AlphaFoldDB" id="A0A917L349"/>
<sequence>MVSDPRYSASPPSPPVRPSLPAPAGWGSVGERLKGTLVRPDPVVKVGVDVAQDSSGKEGPLLCGAGSSTSLRAMGWAVAGPA</sequence>
<feature type="compositionally biased region" description="Low complexity" evidence="1">
    <location>
        <begin position="1"/>
        <end position="10"/>
    </location>
</feature>